<comment type="caution">
    <text evidence="1">The sequence shown here is derived from an EMBL/GenBank/DDBJ whole genome shotgun (WGS) entry which is preliminary data.</text>
</comment>
<accession>A0A0V1GBX8</accession>
<reference evidence="1 2" key="1">
    <citation type="submission" date="2015-01" db="EMBL/GenBank/DDBJ databases">
        <title>Evolution of Trichinella species and genotypes.</title>
        <authorList>
            <person name="Korhonen P.K."/>
            <person name="Edoardo P."/>
            <person name="Giuseppe L.R."/>
            <person name="Gasser R.B."/>
        </authorList>
    </citation>
    <scope>NUCLEOTIDE SEQUENCE [LARGE SCALE GENOMIC DNA]</scope>
    <source>
        <strain evidence="1">ISS1029</strain>
    </source>
</reference>
<organism evidence="1 2">
    <name type="scientific">Trichinella zimbabwensis</name>
    <dbReference type="NCBI Taxonomy" id="268475"/>
    <lineage>
        <taxon>Eukaryota</taxon>
        <taxon>Metazoa</taxon>
        <taxon>Ecdysozoa</taxon>
        <taxon>Nematoda</taxon>
        <taxon>Enoplea</taxon>
        <taxon>Dorylaimia</taxon>
        <taxon>Trichinellida</taxon>
        <taxon>Trichinellidae</taxon>
        <taxon>Trichinella</taxon>
    </lineage>
</organism>
<keyword evidence="2" id="KW-1185">Reference proteome</keyword>
<gene>
    <name evidence="1" type="ORF">T11_10937</name>
</gene>
<name>A0A0V1GBX8_9BILA</name>
<evidence type="ECO:0000313" key="1">
    <source>
        <dbReference type="EMBL" id="KRY95774.1"/>
    </source>
</evidence>
<proteinExistence type="predicted"/>
<dbReference type="EMBL" id="JYDP01003460">
    <property type="protein sequence ID" value="KRY95774.1"/>
    <property type="molecule type" value="Genomic_DNA"/>
</dbReference>
<protein>
    <submittedName>
        <fullName evidence="1">Uncharacterized protein</fullName>
    </submittedName>
</protein>
<dbReference type="AlphaFoldDB" id="A0A0V1GBX8"/>
<sequence length="37" mass="4274">MTKDKPDRAWVPQKRAKNDFSDNFSENVARMTHVVPG</sequence>
<dbReference type="Proteomes" id="UP000055024">
    <property type="component" value="Unassembled WGS sequence"/>
</dbReference>
<evidence type="ECO:0000313" key="2">
    <source>
        <dbReference type="Proteomes" id="UP000055024"/>
    </source>
</evidence>